<name>A0A926WEL9_9NOST</name>
<dbReference type="InterPro" id="IPR014919">
    <property type="entry name" value="XisH"/>
</dbReference>
<dbReference type="RefSeq" id="WP_190556119.1">
    <property type="nucleotide sequence ID" value="NZ_JACJQU010000001.1"/>
</dbReference>
<sequence>MSARDLFHQAVRTALEKEGWIITDDPLEVELEEI</sequence>
<accession>A0A926WEL9</accession>
<dbReference type="EMBL" id="JACJQU010000001">
    <property type="protein sequence ID" value="MBD2292046.1"/>
    <property type="molecule type" value="Genomic_DNA"/>
</dbReference>
<evidence type="ECO:0000313" key="1">
    <source>
        <dbReference type="EMBL" id="MBD2292046.1"/>
    </source>
</evidence>
<protein>
    <recommendedName>
        <fullName evidence="3">XisH</fullName>
    </recommendedName>
</protein>
<dbReference type="AlphaFoldDB" id="A0A926WEL9"/>
<dbReference type="InterPro" id="IPR011856">
    <property type="entry name" value="tRNA_endonuc-like_dom_sf"/>
</dbReference>
<dbReference type="InterPro" id="IPR011335">
    <property type="entry name" value="Restrct_endonuc-II-like"/>
</dbReference>
<evidence type="ECO:0000313" key="2">
    <source>
        <dbReference type="Proteomes" id="UP000662185"/>
    </source>
</evidence>
<keyword evidence="2" id="KW-1185">Reference proteome</keyword>
<dbReference type="Proteomes" id="UP000662185">
    <property type="component" value="Unassembled WGS sequence"/>
</dbReference>
<organism evidence="1 2">
    <name type="scientific">Anabaena sphaerica FACHB-251</name>
    <dbReference type="NCBI Taxonomy" id="2692883"/>
    <lineage>
        <taxon>Bacteria</taxon>
        <taxon>Bacillati</taxon>
        <taxon>Cyanobacteriota</taxon>
        <taxon>Cyanophyceae</taxon>
        <taxon>Nostocales</taxon>
        <taxon>Nostocaceae</taxon>
        <taxon>Anabaena</taxon>
    </lineage>
</organism>
<dbReference type="Gene3D" id="3.40.1350.10">
    <property type="match status" value="1"/>
</dbReference>
<dbReference type="Pfam" id="PF08814">
    <property type="entry name" value="XisH"/>
    <property type="match status" value="1"/>
</dbReference>
<dbReference type="GO" id="GO:0003676">
    <property type="term" value="F:nucleic acid binding"/>
    <property type="evidence" value="ECO:0007669"/>
    <property type="project" value="InterPro"/>
</dbReference>
<comment type="caution">
    <text evidence="1">The sequence shown here is derived from an EMBL/GenBank/DDBJ whole genome shotgun (WGS) entry which is preliminary data.</text>
</comment>
<gene>
    <name evidence="1" type="ORF">H6G06_00755</name>
</gene>
<evidence type="ECO:0008006" key="3">
    <source>
        <dbReference type="Google" id="ProtNLM"/>
    </source>
</evidence>
<proteinExistence type="predicted"/>
<dbReference type="SUPFAM" id="SSF52980">
    <property type="entry name" value="Restriction endonuclease-like"/>
    <property type="match status" value="1"/>
</dbReference>
<reference evidence="2" key="1">
    <citation type="journal article" date="2020" name="ISME J.">
        <title>Comparative genomics reveals insights into cyanobacterial evolution and habitat adaptation.</title>
        <authorList>
            <person name="Chen M.Y."/>
            <person name="Teng W.K."/>
            <person name="Zhao L."/>
            <person name="Hu C.X."/>
            <person name="Zhou Y.K."/>
            <person name="Han B.P."/>
            <person name="Song L.R."/>
            <person name="Shu W.S."/>
        </authorList>
    </citation>
    <scope>NUCLEOTIDE SEQUENCE [LARGE SCALE GENOMIC DNA]</scope>
    <source>
        <strain evidence="2">FACHB-251</strain>
    </source>
</reference>